<dbReference type="RefSeq" id="WP_004914679.1">
    <property type="nucleotide sequence ID" value="NZ_MPLS01000004.1"/>
</dbReference>
<dbReference type="EMBL" id="MPLS01000004">
    <property type="protein sequence ID" value="ORI98433.1"/>
    <property type="molecule type" value="Genomic_DNA"/>
</dbReference>
<organism evidence="1 2">
    <name type="scientific">Leuconostoc pseudomesenteroides</name>
    <dbReference type="NCBI Taxonomy" id="33968"/>
    <lineage>
        <taxon>Bacteria</taxon>
        <taxon>Bacillati</taxon>
        <taxon>Bacillota</taxon>
        <taxon>Bacilli</taxon>
        <taxon>Lactobacillales</taxon>
        <taxon>Lactobacillaceae</taxon>
        <taxon>Leuconostoc</taxon>
    </lineage>
</organism>
<accession>A0A1X0VFF5</accession>
<evidence type="ECO:0000313" key="1">
    <source>
        <dbReference type="EMBL" id="ORI98433.1"/>
    </source>
</evidence>
<gene>
    <name evidence="1" type="ORF">BMR96_02045</name>
</gene>
<dbReference type="AlphaFoldDB" id="A0A1X0VFF5"/>
<sequence>MGINNVLHRRQYKIVIDDTINGLNLDTLGNLGIWSNPKNKHYLVTLRSNEDPNTDIGTFIKAFEKKTGLTSDNFTIQSQTGPLTLQRAVDDEWF</sequence>
<name>A0A1X0VFF5_LEUPS</name>
<protein>
    <submittedName>
        <fullName evidence="1">Uncharacterized protein</fullName>
    </submittedName>
</protein>
<evidence type="ECO:0000313" key="2">
    <source>
        <dbReference type="Proteomes" id="UP000192288"/>
    </source>
</evidence>
<proteinExistence type="predicted"/>
<dbReference type="Proteomes" id="UP000192288">
    <property type="component" value="Unassembled WGS sequence"/>
</dbReference>
<comment type="caution">
    <text evidence="1">The sequence shown here is derived from an EMBL/GenBank/DDBJ whole genome shotgun (WGS) entry which is preliminary data.</text>
</comment>
<reference evidence="1 2" key="1">
    <citation type="journal article" date="2017" name="Front. Microbiol.">
        <title>Genomic Characterization of Dairy Associated Leuconostoc Species and Diversity of Leuconostocs in Undefined Mixed Mesophilic Starter Cultures.</title>
        <authorList>
            <person name="Frantzen C.A."/>
            <person name="Kot W."/>
            <person name="Pedersen T.B."/>
            <person name="Ardo Y.M."/>
            <person name="Broadbent J.R."/>
            <person name="Neve H."/>
            <person name="Hansen L.H."/>
            <person name="Dal Bello F."/>
            <person name="Ostlie H.M."/>
            <person name="Kleppen H.P."/>
            <person name="Vogensen F.K."/>
            <person name="Holo H."/>
        </authorList>
    </citation>
    <scope>NUCLEOTIDE SEQUENCE [LARGE SCALE GENOMIC DNA]</scope>
    <source>
        <strain evidence="1 2">LMGCF08</strain>
    </source>
</reference>